<dbReference type="EMBL" id="CAJZBQ010000051">
    <property type="protein sequence ID" value="CAG9330213.1"/>
    <property type="molecule type" value="Genomic_DNA"/>
</dbReference>
<dbReference type="PROSITE" id="PS00626">
    <property type="entry name" value="RCC1_2"/>
    <property type="match status" value="1"/>
</dbReference>
<keyword evidence="3" id="KW-0175">Coiled coil</keyword>
<name>A0AAU9JSI4_9CILI</name>
<sequence>MELHIWGRLGTFQVKNKSIVIQYAVKSLSATHSSLYLLTTEGNLLQTEIRGDSISLLQIPIRIKPIQISCGREHCAFVTDSNEIYTWGNGEWGALGLGLTQSQNFPTKVNLSNDFYIDKISCGGWHTIAIGRTKTGHSFLMVTGRGNEGQLGNGRSSRELSFTRVEISNNIKEVSCGINHSAVIGEFGNIYMTGDNRFGQLGLGHKRSCYTFQRIESLEMANKVACGHHSAAICRGKLYVWGTGTFGEYLEPNILNCSENIVDITLGECSGAAITENGNLWTWGSNNHGELGTRNLDNHSYLTQVNVDSEIKIFLMGSSFLAIISKKNNKIVRESIINEAEKGKVNLRLSNAAQSRQFSLDSLYLSPKASLECIDQSFISKNALQSINNASNLLGSPIINNLQTEEIALLQKKNSMLIETISGLKSEHSQQINQLKESYQEIIEKLIIENKSLKEENIYLKEFIEKSQKNTNNFEKKYQEQPQNNRYLNLKKERNDIIKGEMTFYNSLEQNLAKKAKEYEDQSVLSSLEFKEALKSLPMTPFKIASLDHSMSDYSQRSSSNNVLISNRFHLKLESPRSNDNSALTSSRISKTTPRVSLVYKKGFEDIKNKVKELKKNRMVLKNQMKQYEKIFQPN</sequence>
<evidence type="ECO:0000256" key="3">
    <source>
        <dbReference type="SAM" id="Coils"/>
    </source>
</evidence>
<dbReference type="Gene3D" id="2.130.10.30">
    <property type="entry name" value="Regulator of chromosome condensation 1/beta-lactamase-inhibitor protein II"/>
    <property type="match status" value="2"/>
</dbReference>
<dbReference type="InterPro" id="IPR009091">
    <property type="entry name" value="RCC1/BLIP-II"/>
</dbReference>
<feature type="repeat" description="RCC1" evidence="2">
    <location>
        <begin position="138"/>
        <end position="187"/>
    </location>
</feature>
<feature type="coiled-coil region" evidence="3">
    <location>
        <begin position="604"/>
        <end position="631"/>
    </location>
</feature>
<dbReference type="Proteomes" id="UP001162131">
    <property type="component" value="Unassembled WGS sequence"/>
</dbReference>
<reference evidence="4" key="1">
    <citation type="submission" date="2021-09" db="EMBL/GenBank/DDBJ databases">
        <authorList>
            <consortium name="AG Swart"/>
            <person name="Singh M."/>
            <person name="Singh A."/>
            <person name="Seah K."/>
            <person name="Emmerich C."/>
        </authorList>
    </citation>
    <scope>NUCLEOTIDE SEQUENCE</scope>
    <source>
        <strain evidence="4">ATCC30299</strain>
    </source>
</reference>
<dbReference type="InterPro" id="IPR000408">
    <property type="entry name" value="Reg_chr_condens"/>
</dbReference>
<evidence type="ECO:0000256" key="2">
    <source>
        <dbReference type="PROSITE-ProRule" id="PRU00235"/>
    </source>
</evidence>
<dbReference type="Pfam" id="PF00415">
    <property type="entry name" value="RCC1"/>
    <property type="match status" value="3"/>
</dbReference>
<feature type="repeat" description="RCC1" evidence="2">
    <location>
        <begin position="278"/>
        <end position="327"/>
    </location>
</feature>
<proteinExistence type="predicted"/>
<dbReference type="PROSITE" id="PS50012">
    <property type="entry name" value="RCC1_3"/>
    <property type="match status" value="4"/>
</dbReference>
<feature type="coiled-coil region" evidence="3">
    <location>
        <begin position="425"/>
        <end position="456"/>
    </location>
</feature>
<organism evidence="4 5">
    <name type="scientific">Blepharisma stoltei</name>
    <dbReference type="NCBI Taxonomy" id="1481888"/>
    <lineage>
        <taxon>Eukaryota</taxon>
        <taxon>Sar</taxon>
        <taxon>Alveolata</taxon>
        <taxon>Ciliophora</taxon>
        <taxon>Postciliodesmatophora</taxon>
        <taxon>Heterotrichea</taxon>
        <taxon>Heterotrichida</taxon>
        <taxon>Blepharismidae</taxon>
        <taxon>Blepharisma</taxon>
    </lineage>
</organism>
<protein>
    <submittedName>
        <fullName evidence="4">Uncharacterized protein</fullName>
    </submittedName>
</protein>
<dbReference type="SUPFAM" id="SSF50985">
    <property type="entry name" value="RCC1/BLIP-II"/>
    <property type="match status" value="1"/>
</dbReference>
<feature type="repeat" description="RCC1" evidence="2">
    <location>
        <begin position="82"/>
        <end position="133"/>
    </location>
</feature>
<dbReference type="PRINTS" id="PR00633">
    <property type="entry name" value="RCCNDNSATION"/>
</dbReference>
<comment type="caution">
    <text evidence="4">The sequence shown here is derived from an EMBL/GenBank/DDBJ whole genome shotgun (WGS) entry which is preliminary data.</text>
</comment>
<evidence type="ECO:0000313" key="5">
    <source>
        <dbReference type="Proteomes" id="UP001162131"/>
    </source>
</evidence>
<keyword evidence="5" id="KW-1185">Reference proteome</keyword>
<dbReference type="Pfam" id="PF13540">
    <property type="entry name" value="RCC1_2"/>
    <property type="match status" value="1"/>
</dbReference>
<evidence type="ECO:0000313" key="4">
    <source>
        <dbReference type="EMBL" id="CAG9330213.1"/>
    </source>
</evidence>
<keyword evidence="1" id="KW-0677">Repeat</keyword>
<dbReference type="PANTHER" id="PTHR22870">
    <property type="entry name" value="REGULATOR OF CHROMOSOME CONDENSATION"/>
    <property type="match status" value="1"/>
</dbReference>
<evidence type="ECO:0000256" key="1">
    <source>
        <dbReference type="ARBA" id="ARBA00022737"/>
    </source>
</evidence>
<dbReference type="AlphaFoldDB" id="A0AAU9JSI4"/>
<gene>
    <name evidence="4" type="ORF">BSTOLATCC_MIC50813</name>
</gene>
<feature type="repeat" description="RCC1" evidence="2">
    <location>
        <begin position="236"/>
        <end position="277"/>
    </location>
</feature>
<accession>A0AAU9JSI4</accession>
<dbReference type="PANTHER" id="PTHR22870:SF466">
    <property type="entry name" value="ANKYRIN REPEAT-CONTAINING PROTEIN"/>
    <property type="match status" value="1"/>
</dbReference>
<dbReference type="InterPro" id="IPR051210">
    <property type="entry name" value="Ub_ligase/GEF_domain"/>
</dbReference>